<evidence type="ECO:0000313" key="2">
    <source>
        <dbReference type="EMBL" id="GFY95343.1"/>
    </source>
</evidence>
<protein>
    <submittedName>
        <fullName evidence="2">Dihydroxyacetone kinase</fullName>
    </submittedName>
</protein>
<dbReference type="Pfam" id="PF02733">
    <property type="entry name" value="Dak1"/>
    <property type="match status" value="1"/>
</dbReference>
<dbReference type="Gene3D" id="3.30.1180.20">
    <property type="entry name" value="Dihydroxyacetone kinase, domain 2"/>
    <property type="match status" value="1"/>
</dbReference>
<dbReference type="InterPro" id="IPR050861">
    <property type="entry name" value="Dihydroxyacetone_Kinase"/>
</dbReference>
<keyword evidence="3" id="KW-1185">Reference proteome</keyword>
<dbReference type="PANTHER" id="PTHR28629:SF4">
    <property type="entry name" value="TRIOKINASE_FMN CYCLASE"/>
    <property type="match status" value="1"/>
</dbReference>
<dbReference type="InterPro" id="IPR004006">
    <property type="entry name" value="DhaK_dom"/>
</dbReference>
<reference evidence="2 3" key="1">
    <citation type="submission" date="2019-07" db="EMBL/GenBank/DDBJ databases">
        <title>De Novo Assembly of kiwifruit Actinidia rufa.</title>
        <authorList>
            <person name="Sugita-Konishi S."/>
            <person name="Sato K."/>
            <person name="Mori E."/>
            <person name="Abe Y."/>
            <person name="Kisaki G."/>
            <person name="Hamano K."/>
            <person name="Suezawa K."/>
            <person name="Otani M."/>
            <person name="Fukuda T."/>
            <person name="Manabe T."/>
            <person name="Gomi K."/>
            <person name="Tabuchi M."/>
            <person name="Akimitsu K."/>
            <person name="Kataoka I."/>
        </authorList>
    </citation>
    <scope>NUCLEOTIDE SEQUENCE [LARGE SCALE GENOMIC DNA]</scope>
    <source>
        <strain evidence="3">cv. Fuchu</strain>
    </source>
</reference>
<feature type="domain" description="DhaK" evidence="1">
    <location>
        <begin position="1"/>
        <end position="63"/>
    </location>
</feature>
<sequence length="370" mass="41600">MELMIAAGKAVPRLQLEHGLAVDRVYTGSFMTSLDMTGFSISVMKADQRILQRLDAATKAPYWPVGVGGDRPPAKIPVPIPPSRITKSVEVSIGVRTRPNDVDVRDEIAISMTGWLLLASLLKEPRDQKFLLTRRKLPELRRNPNFAKKFTGGSDGSKNAQIQFEYPFGTSKWSKFDYTWENNINNELLEFYRSFNPDDYVNWLNTVERVFEQYCDKNIEQYYNYVPIFDKPTSDEVEDGSEEDEALTLMILEACQMGGVFAHQHGCGRCTQTEARIEDGLLHDGYFCEGILSLPVAFYPCDGGFGLMINKKVQAASERLTVDIATSELIPVGDVPQAENFASIWVSEGLLFLPLVMAYLWGLDSKLNPL</sequence>
<gene>
    <name evidence="2" type="ORF">Acr_10g0007280</name>
</gene>
<dbReference type="GO" id="GO:0019563">
    <property type="term" value="P:glycerol catabolic process"/>
    <property type="evidence" value="ECO:0007669"/>
    <property type="project" value="TreeGrafter"/>
</dbReference>
<dbReference type="GO" id="GO:0004371">
    <property type="term" value="F:glycerone kinase activity"/>
    <property type="evidence" value="ECO:0007669"/>
    <property type="project" value="InterPro"/>
</dbReference>
<dbReference type="GO" id="GO:0005829">
    <property type="term" value="C:cytosol"/>
    <property type="evidence" value="ECO:0007669"/>
    <property type="project" value="TreeGrafter"/>
</dbReference>
<proteinExistence type="predicted"/>
<dbReference type="AlphaFoldDB" id="A0A7J0F9R1"/>
<dbReference type="FunFam" id="3.30.1180.20:FF:000008">
    <property type="entry name" value="Uncharacterized protein"/>
    <property type="match status" value="1"/>
</dbReference>
<dbReference type="SUPFAM" id="SSF82549">
    <property type="entry name" value="DAK1/DegV-like"/>
    <property type="match status" value="1"/>
</dbReference>
<keyword evidence="2" id="KW-0418">Kinase</keyword>
<dbReference type="PANTHER" id="PTHR28629">
    <property type="entry name" value="TRIOKINASE/FMN CYCLASE"/>
    <property type="match status" value="1"/>
</dbReference>
<name>A0A7J0F9R1_9ERIC</name>
<dbReference type="Proteomes" id="UP000585474">
    <property type="component" value="Unassembled WGS sequence"/>
</dbReference>
<evidence type="ECO:0000259" key="1">
    <source>
        <dbReference type="PROSITE" id="PS51481"/>
    </source>
</evidence>
<evidence type="ECO:0000313" key="3">
    <source>
        <dbReference type="Proteomes" id="UP000585474"/>
    </source>
</evidence>
<accession>A0A7J0F9R1</accession>
<dbReference type="OrthoDB" id="1724672at2759"/>
<dbReference type="EMBL" id="BJWL01000010">
    <property type="protein sequence ID" value="GFY95343.1"/>
    <property type="molecule type" value="Genomic_DNA"/>
</dbReference>
<comment type="caution">
    <text evidence="2">The sequence shown here is derived from an EMBL/GenBank/DDBJ whole genome shotgun (WGS) entry which is preliminary data.</text>
</comment>
<keyword evidence="2" id="KW-0808">Transferase</keyword>
<dbReference type="PROSITE" id="PS51481">
    <property type="entry name" value="DHAK"/>
    <property type="match status" value="1"/>
</dbReference>
<organism evidence="2 3">
    <name type="scientific">Actinidia rufa</name>
    <dbReference type="NCBI Taxonomy" id="165716"/>
    <lineage>
        <taxon>Eukaryota</taxon>
        <taxon>Viridiplantae</taxon>
        <taxon>Streptophyta</taxon>
        <taxon>Embryophyta</taxon>
        <taxon>Tracheophyta</taxon>
        <taxon>Spermatophyta</taxon>
        <taxon>Magnoliopsida</taxon>
        <taxon>eudicotyledons</taxon>
        <taxon>Gunneridae</taxon>
        <taxon>Pentapetalae</taxon>
        <taxon>asterids</taxon>
        <taxon>Ericales</taxon>
        <taxon>Actinidiaceae</taxon>
        <taxon>Actinidia</taxon>
    </lineage>
</organism>